<dbReference type="PANTHER" id="PTHR14991">
    <property type="entry name" value="RING FINGER PROTEIN 32"/>
    <property type="match status" value="1"/>
</dbReference>
<keyword evidence="3" id="KW-0862">Zinc</keyword>
<dbReference type="GO" id="GO:0008270">
    <property type="term" value="F:zinc ion binding"/>
    <property type="evidence" value="ECO:0007669"/>
    <property type="project" value="UniProtKB-KW"/>
</dbReference>
<sequence length="218" mass="24989">PGKKKEKQYRKVTRTLVSAVALQDHIIHSHQLQDLSLADPFKSRSRNIRNIYRRVNKEMVKAVVDTGLQKKNTHQKNKEDAEKEYVLDSDPPQLTLAQKLGLVEPPSLPLTAEEWAKIKQRSIQHGDSIQPCAICREEFALQPQTVLLSCSHLFHHTCLEAFEEFSLGVHHICPLCRSYYQKKVLKHCVPSYYHWGHCKKHIFLQPSLPTRTPAAASA</sequence>
<reference evidence="6" key="1">
    <citation type="submission" date="2025-08" db="UniProtKB">
        <authorList>
            <consortium name="Ensembl"/>
        </authorList>
    </citation>
    <scope>IDENTIFICATION</scope>
</reference>
<proteinExistence type="predicted"/>
<dbReference type="InterPro" id="IPR001841">
    <property type="entry name" value="Znf_RING"/>
</dbReference>
<organism evidence="6 7">
    <name type="scientific">Pavo cristatus</name>
    <name type="common">Indian peafowl</name>
    <name type="synonym">Blue peafowl</name>
    <dbReference type="NCBI Taxonomy" id="9049"/>
    <lineage>
        <taxon>Eukaryota</taxon>
        <taxon>Metazoa</taxon>
        <taxon>Chordata</taxon>
        <taxon>Craniata</taxon>
        <taxon>Vertebrata</taxon>
        <taxon>Euteleostomi</taxon>
        <taxon>Archelosauria</taxon>
        <taxon>Archosauria</taxon>
        <taxon>Dinosauria</taxon>
        <taxon>Saurischia</taxon>
        <taxon>Theropoda</taxon>
        <taxon>Coelurosauria</taxon>
        <taxon>Aves</taxon>
        <taxon>Neognathae</taxon>
        <taxon>Galloanserae</taxon>
        <taxon>Galliformes</taxon>
        <taxon>Phasianidae</taxon>
        <taxon>Phasianinae</taxon>
        <taxon>Pavo</taxon>
    </lineage>
</organism>
<accession>A0A8C9FX48</accession>
<keyword evidence="7" id="KW-1185">Reference proteome</keyword>
<evidence type="ECO:0000256" key="1">
    <source>
        <dbReference type="ARBA" id="ARBA00022723"/>
    </source>
</evidence>
<dbReference type="InterPro" id="IPR042862">
    <property type="entry name" value="RNF32"/>
</dbReference>
<dbReference type="Gene3D" id="3.30.40.10">
    <property type="entry name" value="Zinc/RING finger domain, C3HC4 (zinc finger)"/>
    <property type="match status" value="1"/>
</dbReference>
<dbReference type="Ensembl" id="ENSPSTT00000023219.1">
    <property type="protein sequence ID" value="ENSPSTP00000022112.1"/>
    <property type="gene ID" value="ENSPSTG00000016191.1"/>
</dbReference>
<evidence type="ECO:0000313" key="6">
    <source>
        <dbReference type="Ensembl" id="ENSPSTP00000022112.1"/>
    </source>
</evidence>
<dbReference type="SMART" id="SM00184">
    <property type="entry name" value="RING"/>
    <property type="match status" value="1"/>
</dbReference>
<dbReference type="PANTHER" id="PTHR14991:SF0">
    <property type="entry name" value="RING FINGER PROTEIN 32"/>
    <property type="match status" value="1"/>
</dbReference>
<evidence type="ECO:0000256" key="4">
    <source>
        <dbReference type="PROSITE-ProRule" id="PRU00175"/>
    </source>
</evidence>
<keyword evidence="1" id="KW-0479">Metal-binding</keyword>
<dbReference type="CDD" id="cd16678">
    <property type="entry name" value="RING-H2_RNF32_rpt2"/>
    <property type="match status" value="1"/>
</dbReference>
<evidence type="ECO:0000256" key="3">
    <source>
        <dbReference type="ARBA" id="ARBA00022833"/>
    </source>
</evidence>
<dbReference type="Pfam" id="PF13639">
    <property type="entry name" value="zf-RING_2"/>
    <property type="match status" value="1"/>
</dbReference>
<evidence type="ECO:0000313" key="7">
    <source>
        <dbReference type="Proteomes" id="UP000694428"/>
    </source>
</evidence>
<reference evidence="6" key="2">
    <citation type="submission" date="2025-09" db="UniProtKB">
        <authorList>
            <consortium name="Ensembl"/>
        </authorList>
    </citation>
    <scope>IDENTIFICATION</scope>
</reference>
<name>A0A8C9FX48_PAVCR</name>
<evidence type="ECO:0000259" key="5">
    <source>
        <dbReference type="PROSITE" id="PS50089"/>
    </source>
</evidence>
<dbReference type="PROSITE" id="PS50089">
    <property type="entry name" value="ZF_RING_2"/>
    <property type="match status" value="1"/>
</dbReference>
<dbReference type="Proteomes" id="UP000694428">
    <property type="component" value="Unplaced"/>
</dbReference>
<dbReference type="SUPFAM" id="SSF57850">
    <property type="entry name" value="RING/U-box"/>
    <property type="match status" value="1"/>
</dbReference>
<dbReference type="InterPro" id="IPR013083">
    <property type="entry name" value="Znf_RING/FYVE/PHD"/>
</dbReference>
<feature type="domain" description="RING-type" evidence="5">
    <location>
        <begin position="132"/>
        <end position="177"/>
    </location>
</feature>
<keyword evidence="2 4" id="KW-0863">Zinc-finger</keyword>
<evidence type="ECO:0000256" key="2">
    <source>
        <dbReference type="ARBA" id="ARBA00022771"/>
    </source>
</evidence>
<protein>
    <recommendedName>
        <fullName evidence="5">RING-type domain-containing protein</fullName>
    </recommendedName>
</protein>
<dbReference type="AlphaFoldDB" id="A0A8C9FX48"/>